<dbReference type="EMBL" id="BMJS01000010">
    <property type="protein sequence ID" value="GGF96344.1"/>
    <property type="molecule type" value="Genomic_DNA"/>
</dbReference>
<evidence type="ECO:0000313" key="3">
    <source>
        <dbReference type="Proteomes" id="UP000636949"/>
    </source>
</evidence>
<reference evidence="2" key="1">
    <citation type="journal article" date="2014" name="Int. J. Syst. Evol. Microbiol.">
        <title>Complete genome sequence of Corynebacterium casei LMG S-19264T (=DSM 44701T), isolated from a smear-ripened cheese.</title>
        <authorList>
            <consortium name="US DOE Joint Genome Institute (JGI-PGF)"/>
            <person name="Walter F."/>
            <person name="Albersmeier A."/>
            <person name="Kalinowski J."/>
            <person name="Ruckert C."/>
        </authorList>
    </citation>
    <scope>NUCLEOTIDE SEQUENCE</scope>
    <source>
        <strain evidence="2">CGMCC 1.15758</strain>
    </source>
</reference>
<keyword evidence="1" id="KW-0472">Membrane</keyword>
<keyword evidence="3" id="KW-1185">Reference proteome</keyword>
<dbReference type="AlphaFoldDB" id="A0A8J3E941"/>
<accession>A0A8J3E941</accession>
<reference evidence="2" key="2">
    <citation type="submission" date="2020-09" db="EMBL/GenBank/DDBJ databases">
        <authorList>
            <person name="Sun Q."/>
            <person name="Zhou Y."/>
        </authorList>
    </citation>
    <scope>NUCLEOTIDE SEQUENCE</scope>
    <source>
        <strain evidence="2">CGMCC 1.15758</strain>
    </source>
</reference>
<comment type="caution">
    <text evidence="2">The sequence shown here is derived from an EMBL/GenBank/DDBJ whole genome shotgun (WGS) entry which is preliminary data.</text>
</comment>
<feature type="transmembrane region" description="Helical" evidence="1">
    <location>
        <begin position="68"/>
        <end position="93"/>
    </location>
</feature>
<gene>
    <name evidence="2" type="ORF">GCM10010995_11960</name>
</gene>
<proteinExistence type="predicted"/>
<keyword evidence="1" id="KW-0812">Transmembrane</keyword>
<name>A0A8J3E941_9GAMM</name>
<keyword evidence="1" id="KW-1133">Transmembrane helix</keyword>
<evidence type="ECO:0000313" key="2">
    <source>
        <dbReference type="EMBL" id="GGF96344.1"/>
    </source>
</evidence>
<evidence type="ECO:0000256" key="1">
    <source>
        <dbReference type="SAM" id="Phobius"/>
    </source>
</evidence>
<dbReference type="Proteomes" id="UP000636949">
    <property type="component" value="Unassembled WGS sequence"/>
</dbReference>
<organism evidence="2 3">
    <name type="scientific">Cysteiniphilum litorale</name>
    <dbReference type="NCBI Taxonomy" id="2056700"/>
    <lineage>
        <taxon>Bacteria</taxon>
        <taxon>Pseudomonadati</taxon>
        <taxon>Pseudomonadota</taxon>
        <taxon>Gammaproteobacteria</taxon>
        <taxon>Thiotrichales</taxon>
        <taxon>Fastidiosibacteraceae</taxon>
        <taxon>Cysteiniphilum</taxon>
    </lineage>
</organism>
<protein>
    <submittedName>
        <fullName evidence="2">Uncharacterized protein</fullName>
    </submittedName>
</protein>
<sequence length="98" mass="11022">MGMVYITHWTHLPMLGILSAQTSLAGMYCMQVKRLDKVSIYALFIGIIAIVFAMTLAYYFPLLKQSNLAILLGEVTIVIPWLVFIICLLLSLFQGSKH</sequence>
<feature type="transmembrane region" description="Helical" evidence="1">
    <location>
        <begin position="40"/>
        <end position="62"/>
    </location>
</feature>